<keyword evidence="4 9" id="KW-0349">Heme</keyword>
<dbReference type="InterPro" id="IPR001128">
    <property type="entry name" value="Cyt_P450"/>
</dbReference>
<evidence type="ECO:0000256" key="10">
    <source>
        <dbReference type="RuleBase" id="RU000461"/>
    </source>
</evidence>
<accession>A0A0C3MHK0</accession>
<evidence type="ECO:0000256" key="5">
    <source>
        <dbReference type="ARBA" id="ARBA00022723"/>
    </source>
</evidence>
<dbReference type="InterPro" id="IPR002401">
    <property type="entry name" value="Cyt_P450_E_grp-I"/>
</dbReference>
<dbReference type="PRINTS" id="PR00463">
    <property type="entry name" value="EP450I"/>
</dbReference>
<reference evidence="11 12" key="1">
    <citation type="submission" date="2014-04" db="EMBL/GenBank/DDBJ databases">
        <authorList>
            <consortium name="DOE Joint Genome Institute"/>
            <person name="Kuo A."/>
            <person name="Girlanda M."/>
            <person name="Perotto S."/>
            <person name="Kohler A."/>
            <person name="Nagy L.G."/>
            <person name="Floudas D."/>
            <person name="Copeland A."/>
            <person name="Barry K.W."/>
            <person name="Cichocki N."/>
            <person name="Veneault-Fourrey C."/>
            <person name="LaButti K."/>
            <person name="Lindquist E.A."/>
            <person name="Lipzen A."/>
            <person name="Lundell T."/>
            <person name="Morin E."/>
            <person name="Murat C."/>
            <person name="Sun H."/>
            <person name="Tunlid A."/>
            <person name="Henrissat B."/>
            <person name="Grigoriev I.V."/>
            <person name="Hibbett D.S."/>
            <person name="Martin F."/>
            <person name="Nordberg H.P."/>
            <person name="Cantor M.N."/>
            <person name="Hua S.X."/>
        </authorList>
    </citation>
    <scope>NUCLEOTIDE SEQUENCE [LARGE SCALE GENOMIC DNA]</scope>
    <source>
        <strain evidence="11 12">MUT 4182</strain>
    </source>
</reference>
<evidence type="ECO:0000256" key="9">
    <source>
        <dbReference type="PIRSR" id="PIRSR602401-1"/>
    </source>
</evidence>
<comment type="cofactor">
    <cofactor evidence="1 9">
        <name>heme</name>
        <dbReference type="ChEBI" id="CHEBI:30413"/>
    </cofactor>
</comment>
<evidence type="ECO:0000256" key="6">
    <source>
        <dbReference type="ARBA" id="ARBA00023002"/>
    </source>
</evidence>
<dbReference type="CDD" id="cd11065">
    <property type="entry name" value="CYP64-like"/>
    <property type="match status" value="1"/>
</dbReference>
<feature type="binding site" description="axial binding residue" evidence="9">
    <location>
        <position position="395"/>
    </location>
    <ligand>
        <name>heme</name>
        <dbReference type="ChEBI" id="CHEBI:30413"/>
    </ligand>
    <ligandPart>
        <name>Fe</name>
        <dbReference type="ChEBI" id="CHEBI:18248"/>
    </ligandPart>
</feature>
<evidence type="ECO:0000256" key="4">
    <source>
        <dbReference type="ARBA" id="ARBA00022617"/>
    </source>
</evidence>
<dbReference type="GO" id="GO:0005506">
    <property type="term" value="F:iron ion binding"/>
    <property type="evidence" value="ECO:0007669"/>
    <property type="project" value="InterPro"/>
</dbReference>
<dbReference type="EMBL" id="KN822950">
    <property type="protein sequence ID" value="KIO33172.1"/>
    <property type="molecule type" value="Genomic_DNA"/>
</dbReference>
<protein>
    <recommendedName>
        <fullName evidence="13">Cytochrome P450</fullName>
    </recommendedName>
</protein>
<dbReference type="PROSITE" id="PS00086">
    <property type="entry name" value="CYTOCHROME_P450"/>
    <property type="match status" value="1"/>
</dbReference>
<evidence type="ECO:0000256" key="8">
    <source>
        <dbReference type="ARBA" id="ARBA00023033"/>
    </source>
</evidence>
<evidence type="ECO:0000256" key="7">
    <source>
        <dbReference type="ARBA" id="ARBA00023004"/>
    </source>
</evidence>
<comment type="pathway">
    <text evidence="2">Secondary metabolite biosynthesis.</text>
</comment>
<sequence length="463" mass="53374">MDMPTERFALRYSELGEKYGPITWLVVPGRTIIVLNTYDSMYEILERRGSNYMDRPRAAMIQELVGMNFNTPMRQGDPTWRLHRKLLRPALSPDAIKRNYSELLIAGAHRFVKRVIREPETFRASLKRSLGETISDLTYGAHEDDQGNDYVVKQEELLVYSTLAIAGYLVDLFPLLKMVPGWFPGAHFQRDAKKWREHMTELRNLMIEGVQKRMAANEGRSCYVVNMLEDLQKVKDETGADITEDIQAVYDSGFSFYQAAADTTEIGLKNFLLAMTLYPVAQARARQEIDHVVGARRFPEFSDQGDMPYVHAVVLESLRWNPPAPFIIPHASREDNTYKGYFIPKGTTVIPNVWQISRDSTIYEDPSTFNPDRFISNPNILDPRDFVFGFGRRVCPGKYLAYQTMWMFVVSTLWAFELEKPEGEPPLDKDTDRFDFGFLNSPRPFECNFIPRKEAIDKILVAE</sequence>
<dbReference type="Proteomes" id="UP000054248">
    <property type="component" value="Unassembled WGS sequence"/>
</dbReference>
<dbReference type="AlphaFoldDB" id="A0A0C3MHK0"/>
<evidence type="ECO:0000313" key="11">
    <source>
        <dbReference type="EMBL" id="KIO33172.1"/>
    </source>
</evidence>
<evidence type="ECO:0000313" key="12">
    <source>
        <dbReference type="Proteomes" id="UP000054248"/>
    </source>
</evidence>
<dbReference type="PANTHER" id="PTHR46300">
    <property type="entry name" value="P450, PUTATIVE (EUROFUNG)-RELATED-RELATED"/>
    <property type="match status" value="1"/>
</dbReference>
<dbReference type="InterPro" id="IPR036396">
    <property type="entry name" value="Cyt_P450_sf"/>
</dbReference>
<dbReference type="SUPFAM" id="SSF48264">
    <property type="entry name" value="Cytochrome P450"/>
    <property type="match status" value="1"/>
</dbReference>
<keyword evidence="8 10" id="KW-0503">Monooxygenase</keyword>
<keyword evidence="5 9" id="KW-0479">Metal-binding</keyword>
<keyword evidence="6 10" id="KW-0560">Oxidoreductase</keyword>
<dbReference type="HOGENOM" id="CLU_001570_2_3_1"/>
<keyword evidence="12" id="KW-1185">Reference proteome</keyword>
<dbReference type="Pfam" id="PF00067">
    <property type="entry name" value="p450"/>
    <property type="match status" value="1"/>
</dbReference>
<evidence type="ECO:0008006" key="13">
    <source>
        <dbReference type="Google" id="ProtNLM"/>
    </source>
</evidence>
<dbReference type="GO" id="GO:0016705">
    <property type="term" value="F:oxidoreductase activity, acting on paired donors, with incorporation or reduction of molecular oxygen"/>
    <property type="evidence" value="ECO:0007669"/>
    <property type="project" value="InterPro"/>
</dbReference>
<gene>
    <name evidence="11" type="ORF">M407DRAFT_18031</name>
</gene>
<dbReference type="InterPro" id="IPR017972">
    <property type="entry name" value="Cyt_P450_CS"/>
</dbReference>
<keyword evidence="7 9" id="KW-0408">Iron</keyword>
<evidence type="ECO:0000256" key="3">
    <source>
        <dbReference type="ARBA" id="ARBA00010617"/>
    </source>
</evidence>
<dbReference type="STRING" id="1051891.A0A0C3MHK0"/>
<reference evidence="12" key="2">
    <citation type="submission" date="2015-01" db="EMBL/GenBank/DDBJ databases">
        <title>Evolutionary Origins and Diversification of the Mycorrhizal Mutualists.</title>
        <authorList>
            <consortium name="DOE Joint Genome Institute"/>
            <consortium name="Mycorrhizal Genomics Consortium"/>
            <person name="Kohler A."/>
            <person name="Kuo A."/>
            <person name="Nagy L.G."/>
            <person name="Floudas D."/>
            <person name="Copeland A."/>
            <person name="Barry K.W."/>
            <person name="Cichocki N."/>
            <person name="Veneault-Fourrey C."/>
            <person name="LaButti K."/>
            <person name="Lindquist E.A."/>
            <person name="Lipzen A."/>
            <person name="Lundell T."/>
            <person name="Morin E."/>
            <person name="Murat C."/>
            <person name="Riley R."/>
            <person name="Ohm R."/>
            <person name="Sun H."/>
            <person name="Tunlid A."/>
            <person name="Henrissat B."/>
            <person name="Grigoriev I.V."/>
            <person name="Hibbett D.S."/>
            <person name="Martin F."/>
        </authorList>
    </citation>
    <scope>NUCLEOTIDE SEQUENCE [LARGE SCALE GENOMIC DNA]</scope>
    <source>
        <strain evidence="12">MUT 4182</strain>
    </source>
</reference>
<dbReference type="InterPro" id="IPR050364">
    <property type="entry name" value="Cytochrome_P450_fung"/>
</dbReference>
<evidence type="ECO:0000256" key="1">
    <source>
        <dbReference type="ARBA" id="ARBA00001971"/>
    </source>
</evidence>
<evidence type="ECO:0000256" key="2">
    <source>
        <dbReference type="ARBA" id="ARBA00005179"/>
    </source>
</evidence>
<dbReference type="OrthoDB" id="2789670at2759"/>
<proteinExistence type="inferred from homology"/>
<dbReference type="GO" id="GO:0004497">
    <property type="term" value="F:monooxygenase activity"/>
    <property type="evidence" value="ECO:0007669"/>
    <property type="project" value="UniProtKB-KW"/>
</dbReference>
<dbReference type="GO" id="GO:0020037">
    <property type="term" value="F:heme binding"/>
    <property type="evidence" value="ECO:0007669"/>
    <property type="project" value="InterPro"/>
</dbReference>
<comment type="similarity">
    <text evidence="3 10">Belongs to the cytochrome P450 family.</text>
</comment>
<dbReference type="Gene3D" id="1.10.630.10">
    <property type="entry name" value="Cytochrome P450"/>
    <property type="match status" value="1"/>
</dbReference>
<name>A0A0C3MHK0_9AGAM</name>
<organism evidence="11 12">
    <name type="scientific">Tulasnella calospora MUT 4182</name>
    <dbReference type="NCBI Taxonomy" id="1051891"/>
    <lineage>
        <taxon>Eukaryota</taxon>
        <taxon>Fungi</taxon>
        <taxon>Dikarya</taxon>
        <taxon>Basidiomycota</taxon>
        <taxon>Agaricomycotina</taxon>
        <taxon>Agaricomycetes</taxon>
        <taxon>Cantharellales</taxon>
        <taxon>Tulasnellaceae</taxon>
        <taxon>Tulasnella</taxon>
    </lineage>
</organism>